<dbReference type="PANTHER" id="PTHR31371:SF2">
    <property type="entry name" value="PLANT_PROTEIN (DUF668)"/>
    <property type="match status" value="1"/>
</dbReference>
<evidence type="ECO:0000313" key="4">
    <source>
        <dbReference type="Proteomes" id="UP000504607"/>
    </source>
</evidence>
<organism evidence="4 5">
    <name type="scientific">Elaeis guineensis var. tenera</name>
    <name type="common">Oil palm</name>
    <dbReference type="NCBI Taxonomy" id="51953"/>
    <lineage>
        <taxon>Eukaryota</taxon>
        <taxon>Viridiplantae</taxon>
        <taxon>Streptophyta</taxon>
        <taxon>Embryophyta</taxon>
        <taxon>Tracheophyta</taxon>
        <taxon>Spermatophyta</taxon>
        <taxon>Magnoliopsida</taxon>
        <taxon>Liliopsida</taxon>
        <taxon>Arecaceae</taxon>
        <taxon>Arecoideae</taxon>
        <taxon>Cocoseae</taxon>
        <taxon>Elaeidinae</taxon>
        <taxon>Elaeis</taxon>
    </lineage>
</organism>
<accession>A0A6I9R160</accession>
<evidence type="ECO:0000259" key="2">
    <source>
        <dbReference type="Pfam" id="PF05003"/>
    </source>
</evidence>
<proteinExistence type="predicted"/>
<feature type="domain" description="DUF3475" evidence="3">
    <location>
        <begin position="47"/>
        <end position="103"/>
    </location>
</feature>
<gene>
    <name evidence="5" type="primary">LOC105043059</name>
</gene>
<name>A0A6I9R160_ELAGV</name>
<feature type="region of interest" description="Disordered" evidence="1">
    <location>
        <begin position="281"/>
        <end position="300"/>
    </location>
</feature>
<dbReference type="GO" id="GO:0045927">
    <property type="term" value="P:positive regulation of growth"/>
    <property type="evidence" value="ECO:0007669"/>
    <property type="project" value="InterPro"/>
</dbReference>
<dbReference type="GeneID" id="105043059"/>
<dbReference type="Proteomes" id="UP000504607">
    <property type="component" value="Chromosome 4"/>
</dbReference>
<dbReference type="RefSeq" id="XP_010918776.1">
    <property type="nucleotide sequence ID" value="XM_010920474.3"/>
</dbReference>
<feature type="domain" description="DUF668" evidence="2">
    <location>
        <begin position="391"/>
        <end position="480"/>
    </location>
</feature>
<evidence type="ECO:0000256" key="1">
    <source>
        <dbReference type="SAM" id="MobiDB-lite"/>
    </source>
</evidence>
<reference evidence="5" key="1">
    <citation type="submission" date="2025-08" db="UniProtKB">
        <authorList>
            <consortium name="RefSeq"/>
        </authorList>
    </citation>
    <scope>IDENTIFICATION</scope>
</reference>
<keyword evidence="4" id="KW-1185">Reference proteome</keyword>
<sequence>MVAEPWIHKMRTALSLENSSSSSSAAGPRKKKEGSKPPQDGGDTVGILSFEVANAMSRAVNLYRSLSDSEIARLRSQTLASPAVRLLVSTNEPYLLALALAEKLDDLNRAAAVASRLGRRCSHPALLGFEHVYSDLLAGRIDPAGLGFLSKDMDGTVRKMERFVSSTATLYIELEVLTQLEQSAKKFPPTPVHDETRRAVEQKIQWQRHDVRHLRDASLWNQTYDKVVLLLARAVCTIYSRIRHVFGESVLGLDCLVSDQSRQLSGQIIPSGHRTIHSGLLQSDTSEGKSGQIPRPIGAEADSGINFRRERLRFRCGGSTGRLFMECLNLGSPPSGKDSDEHFETESCLSRSVTGASIPFSGEQGLNQSGKIGWLRLGPKSRLTMLAPPSTVGGSALALHYANIVIIIEKFLCYPHLVGEEARDDLYQMLPSSLRLALRRSLKSCVKNLAIYDAPLAHDWKEALERILSWLAPMAHNMIRWQTERNFEQQQIVLRTNVLMLQTLYFADREKTEAAICELLVGLNYICRYEQQQNALLDCRSSMDSDDCMEWHMRY</sequence>
<evidence type="ECO:0000313" key="5">
    <source>
        <dbReference type="RefSeq" id="XP_010918776.1"/>
    </source>
</evidence>
<dbReference type="PANTHER" id="PTHR31371">
    <property type="entry name" value="BNAC09G50660D PROTEIN"/>
    <property type="match status" value="1"/>
</dbReference>
<dbReference type="AlphaFoldDB" id="A0A6I9R160"/>
<dbReference type="InParanoid" id="A0A6I9R160"/>
<dbReference type="InterPro" id="IPR007700">
    <property type="entry name" value="DUF668"/>
</dbReference>
<feature type="region of interest" description="Disordered" evidence="1">
    <location>
        <begin position="13"/>
        <end position="43"/>
    </location>
</feature>
<dbReference type="Pfam" id="PF05003">
    <property type="entry name" value="DUF668"/>
    <property type="match status" value="1"/>
</dbReference>
<dbReference type="OrthoDB" id="2018987at2759"/>
<dbReference type="InterPro" id="IPR021864">
    <property type="entry name" value="DUF3475"/>
</dbReference>
<dbReference type="Pfam" id="PF11961">
    <property type="entry name" value="DUF3475"/>
    <property type="match status" value="1"/>
</dbReference>
<protein>
    <submittedName>
        <fullName evidence="5">Uncharacterized protein LOC105043059</fullName>
    </submittedName>
</protein>
<evidence type="ECO:0000259" key="3">
    <source>
        <dbReference type="Pfam" id="PF11961"/>
    </source>
</evidence>
<dbReference type="KEGG" id="egu:105043059"/>